<keyword evidence="2" id="KW-1003">Cell membrane</keyword>
<evidence type="ECO:0000256" key="8">
    <source>
        <dbReference type="ARBA" id="ARBA00023224"/>
    </source>
</evidence>
<name>A0A813YZJ2_9BILA</name>
<comment type="caution">
    <text evidence="11">The sequence shown here is derived from an EMBL/GenBank/DDBJ whole genome shotgun (WGS) entry which is preliminary data.</text>
</comment>
<dbReference type="AlphaFoldDB" id="A0A813YZJ2"/>
<evidence type="ECO:0000313" key="14">
    <source>
        <dbReference type="Proteomes" id="UP000663854"/>
    </source>
</evidence>
<evidence type="ECO:0000259" key="10">
    <source>
        <dbReference type="PROSITE" id="PS50262"/>
    </source>
</evidence>
<feature type="transmembrane region" description="Helical" evidence="9">
    <location>
        <begin position="88"/>
        <end position="106"/>
    </location>
</feature>
<evidence type="ECO:0000313" key="11">
    <source>
        <dbReference type="EMBL" id="CAF0890992.1"/>
    </source>
</evidence>
<comment type="subcellular location">
    <subcellularLocation>
        <location evidence="1">Cell membrane</location>
        <topology evidence="1">Multi-pass membrane protein</topology>
    </subcellularLocation>
</comment>
<dbReference type="GO" id="GO:0042923">
    <property type="term" value="F:neuropeptide binding"/>
    <property type="evidence" value="ECO:0007669"/>
    <property type="project" value="TreeGrafter"/>
</dbReference>
<feature type="domain" description="G-protein coupled receptors family 1 profile" evidence="10">
    <location>
        <begin position="28"/>
        <end position="286"/>
    </location>
</feature>
<evidence type="ECO:0000313" key="13">
    <source>
        <dbReference type="EMBL" id="CAF3488144.1"/>
    </source>
</evidence>
<keyword evidence="7" id="KW-0675">Receptor</keyword>
<sequence>MSTSILSSIQNQLNFYGYLIPMVLGNVGNTFVVIIFTRHRTNACSIYLISSAIVNNIYLTFTGCAQIFPFYYGDQTIRAFVLCKIRAYLPSILGLLTKTLIALACIDRFMITNHRASLRAFSTPKKAKYVTFFCILFWPLFCIHIGIMTTIINSQCGQFGIYSTIFTVFIIIFVGLIPPIILGLFGYLTYRNMRQRYVHVQPVVHNAINANIAIRRRDRELLIIVIYEIFFYVVTATPYPFILLEMMISRYIISNKSVQYSQIEGFILSIAFLLLYINFAAPFYIYLISSKGFRRDFKKLIVNVYRKLRRQPIMPINTRTIQQTLTRENTRI</sequence>
<evidence type="ECO:0000256" key="5">
    <source>
        <dbReference type="ARBA" id="ARBA00023040"/>
    </source>
</evidence>
<keyword evidence="6 9" id="KW-0472">Membrane</keyword>
<reference evidence="11" key="1">
    <citation type="submission" date="2021-02" db="EMBL/GenBank/DDBJ databases">
        <authorList>
            <person name="Nowell W R."/>
        </authorList>
    </citation>
    <scope>NUCLEOTIDE SEQUENCE</scope>
</reference>
<dbReference type="GO" id="GO:0005886">
    <property type="term" value="C:plasma membrane"/>
    <property type="evidence" value="ECO:0007669"/>
    <property type="project" value="UniProtKB-SubCell"/>
</dbReference>
<keyword evidence="3 9" id="KW-0812">Transmembrane</keyword>
<feature type="transmembrane region" description="Helical" evidence="9">
    <location>
        <begin position="127"/>
        <end position="147"/>
    </location>
</feature>
<dbReference type="SUPFAM" id="SSF81321">
    <property type="entry name" value="Family A G protein-coupled receptor-like"/>
    <property type="match status" value="1"/>
</dbReference>
<keyword evidence="5" id="KW-0297">G-protein coupled receptor</keyword>
<dbReference type="GO" id="GO:0004930">
    <property type="term" value="F:G protein-coupled receptor activity"/>
    <property type="evidence" value="ECO:0007669"/>
    <property type="project" value="UniProtKB-KW"/>
</dbReference>
<dbReference type="Proteomes" id="UP000663882">
    <property type="component" value="Unassembled WGS sequence"/>
</dbReference>
<organism evidence="11 14">
    <name type="scientific">Rotaria sordida</name>
    <dbReference type="NCBI Taxonomy" id="392033"/>
    <lineage>
        <taxon>Eukaryota</taxon>
        <taxon>Metazoa</taxon>
        <taxon>Spiralia</taxon>
        <taxon>Gnathifera</taxon>
        <taxon>Rotifera</taxon>
        <taxon>Eurotatoria</taxon>
        <taxon>Bdelloidea</taxon>
        <taxon>Philodinida</taxon>
        <taxon>Philodinidae</taxon>
        <taxon>Rotaria</taxon>
    </lineage>
</organism>
<dbReference type="EMBL" id="CAJNOO010000730">
    <property type="protein sequence ID" value="CAF1020707.1"/>
    <property type="molecule type" value="Genomic_DNA"/>
</dbReference>
<evidence type="ECO:0000256" key="7">
    <source>
        <dbReference type="ARBA" id="ARBA00023170"/>
    </source>
</evidence>
<dbReference type="Gene3D" id="1.20.1070.10">
    <property type="entry name" value="Rhodopsin 7-helix transmembrane proteins"/>
    <property type="match status" value="1"/>
</dbReference>
<dbReference type="Proteomes" id="UP000663854">
    <property type="component" value="Unassembled WGS sequence"/>
</dbReference>
<feature type="transmembrane region" description="Helical" evidence="9">
    <location>
        <begin position="44"/>
        <end position="68"/>
    </location>
</feature>
<feature type="transmembrane region" description="Helical" evidence="9">
    <location>
        <begin position="159"/>
        <end position="188"/>
    </location>
</feature>
<evidence type="ECO:0000256" key="4">
    <source>
        <dbReference type="ARBA" id="ARBA00022989"/>
    </source>
</evidence>
<evidence type="ECO:0000256" key="3">
    <source>
        <dbReference type="ARBA" id="ARBA00022692"/>
    </source>
</evidence>
<dbReference type="OrthoDB" id="10041399at2759"/>
<evidence type="ECO:0000313" key="12">
    <source>
        <dbReference type="EMBL" id="CAF1020707.1"/>
    </source>
</evidence>
<keyword evidence="4 9" id="KW-1133">Transmembrane helix</keyword>
<dbReference type="PROSITE" id="PS50262">
    <property type="entry name" value="G_PROTEIN_RECEP_F1_2"/>
    <property type="match status" value="1"/>
</dbReference>
<evidence type="ECO:0000256" key="6">
    <source>
        <dbReference type="ARBA" id="ARBA00023136"/>
    </source>
</evidence>
<dbReference type="InterPro" id="IPR017452">
    <property type="entry name" value="GPCR_Rhodpsn_7TM"/>
</dbReference>
<dbReference type="EMBL" id="CAJOAX010000036">
    <property type="protein sequence ID" value="CAF3488144.1"/>
    <property type="molecule type" value="Genomic_DNA"/>
</dbReference>
<dbReference type="PANTHER" id="PTHR24229:SF40">
    <property type="entry name" value="ALLATOSTATIN C RECEPTOR 1-RELATED"/>
    <property type="match status" value="1"/>
</dbReference>
<feature type="transmembrane region" description="Helical" evidence="9">
    <location>
        <begin position="15"/>
        <end position="37"/>
    </location>
</feature>
<gene>
    <name evidence="13" type="ORF">OTI717_LOCUS958</name>
    <name evidence="11" type="ORF">PYM288_LOCUS9021</name>
    <name evidence="12" type="ORF">RFH988_LOCUS15190</name>
</gene>
<accession>A0A813YZJ2</accession>
<keyword evidence="8" id="KW-0807">Transducer</keyword>
<dbReference type="PANTHER" id="PTHR24229">
    <property type="entry name" value="NEUROPEPTIDES RECEPTOR"/>
    <property type="match status" value="1"/>
</dbReference>
<evidence type="ECO:0000256" key="1">
    <source>
        <dbReference type="ARBA" id="ARBA00004651"/>
    </source>
</evidence>
<dbReference type="GO" id="GO:0007218">
    <property type="term" value="P:neuropeptide signaling pathway"/>
    <property type="evidence" value="ECO:0007669"/>
    <property type="project" value="TreeGrafter"/>
</dbReference>
<dbReference type="EMBL" id="CAJNOH010000126">
    <property type="protein sequence ID" value="CAF0890992.1"/>
    <property type="molecule type" value="Genomic_DNA"/>
</dbReference>
<feature type="transmembrane region" description="Helical" evidence="9">
    <location>
        <begin position="263"/>
        <end position="288"/>
    </location>
</feature>
<feature type="transmembrane region" description="Helical" evidence="9">
    <location>
        <begin position="221"/>
        <end position="243"/>
    </location>
</feature>
<protein>
    <recommendedName>
        <fullName evidence="10">G-protein coupled receptors family 1 profile domain-containing protein</fullName>
    </recommendedName>
</protein>
<evidence type="ECO:0000256" key="2">
    <source>
        <dbReference type="ARBA" id="ARBA00022475"/>
    </source>
</evidence>
<dbReference type="Proteomes" id="UP000663823">
    <property type="component" value="Unassembled WGS sequence"/>
</dbReference>
<proteinExistence type="predicted"/>
<dbReference type="GO" id="GO:0043005">
    <property type="term" value="C:neuron projection"/>
    <property type="evidence" value="ECO:0007669"/>
    <property type="project" value="TreeGrafter"/>
</dbReference>
<evidence type="ECO:0000256" key="9">
    <source>
        <dbReference type="SAM" id="Phobius"/>
    </source>
</evidence>